<dbReference type="OrthoDB" id="2157530at2759"/>
<dbReference type="InterPro" id="IPR010730">
    <property type="entry name" value="HET"/>
</dbReference>
<name>A0A395NQ12_TRIAR</name>
<gene>
    <name evidence="3" type="ORF">TARUN_4160</name>
</gene>
<evidence type="ECO:0000256" key="1">
    <source>
        <dbReference type="SAM" id="MobiDB-lite"/>
    </source>
</evidence>
<reference evidence="3 4" key="1">
    <citation type="journal article" date="2018" name="PLoS Pathog.">
        <title>Evolution of structural diversity of trichothecenes, a family of toxins produced by plant pathogenic and entomopathogenic fungi.</title>
        <authorList>
            <person name="Proctor R.H."/>
            <person name="McCormick S.P."/>
            <person name="Kim H.S."/>
            <person name="Cardoza R.E."/>
            <person name="Stanley A.M."/>
            <person name="Lindo L."/>
            <person name="Kelly A."/>
            <person name="Brown D.W."/>
            <person name="Lee T."/>
            <person name="Vaughan M.M."/>
            <person name="Alexander N.J."/>
            <person name="Busman M."/>
            <person name="Gutierrez S."/>
        </authorList>
    </citation>
    <scope>NUCLEOTIDE SEQUENCE [LARGE SCALE GENOMIC DNA]</scope>
    <source>
        <strain evidence="3 4">IBT 40837</strain>
    </source>
</reference>
<accession>A0A395NQ12</accession>
<evidence type="ECO:0000313" key="4">
    <source>
        <dbReference type="Proteomes" id="UP000266272"/>
    </source>
</evidence>
<dbReference type="AlphaFoldDB" id="A0A395NQ12"/>
<dbReference type="Pfam" id="PF06985">
    <property type="entry name" value="HET"/>
    <property type="match status" value="1"/>
</dbReference>
<dbReference type="Proteomes" id="UP000266272">
    <property type="component" value="Unassembled WGS sequence"/>
</dbReference>
<evidence type="ECO:0000313" key="3">
    <source>
        <dbReference type="EMBL" id="RFU78098.1"/>
    </source>
</evidence>
<dbReference type="EMBL" id="PXOA01000235">
    <property type="protein sequence ID" value="RFU78098.1"/>
    <property type="molecule type" value="Genomic_DNA"/>
</dbReference>
<dbReference type="PANTHER" id="PTHR24148">
    <property type="entry name" value="ANKYRIN REPEAT DOMAIN-CONTAINING PROTEIN 39 HOMOLOG-RELATED"/>
    <property type="match status" value="1"/>
</dbReference>
<feature type="region of interest" description="Disordered" evidence="1">
    <location>
        <begin position="289"/>
        <end position="320"/>
    </location>
</feature>
<dbReference type="InterPro" id="IPR052895">
    <property type="entry name" value="HetReg/Transcr_Mod"/>
</dbReference>
<feature type="domain" description="Heterokaryon incompatibility" evidence="2">
    <location>
        <begin position="46"/>
        <end position="187"/>
    </location>
</feature>
<evidence type="ECO:0000259" key="2">
    <source>
        <dbReference type="Pfam" id="PF06985"/>
    </source>
</evidence>
<protein>
    <submittedName>
        <fullName evidence="3">Het-domain-containing</fullName>
    </submittedName>
</protein>
<feature type="compositionally biased region" description="Low complexity" evidence="1">
    <location>
        <begin position="306"/>
        <end position="318"/>
    </location>
</feature>
<keyword evidence="4" id="KW-1185">Reference proteome</keyword>
<comment type="caution">
    <text evidence="3">The sequence shown here is derived from an EMBL/GenBank/DDBJ whole genome shotgun (WGS) entry which is preliminary data.</text>
</comment>
<dbReference type="STRING" id="490622.A0A395NQ12"/>
<proteinExistence type="predicted"/>
<organism evidence="3 4">
    <name type="scientific">Trichoderma arundinaceum</name>
    <dbReference type="NCBI Taxonomy" id="490622"/>
    <lineage>
        <taxon>Eukaryota</taxon>
        <taxon>Fungi</taxon>
        <taxon>Dikarya</taxon>
        <taxon>Ascomycota</taxon>
        <taxon>Pezizomycotina</taxon>
        <taxon>Sordariomycetes</taxon>
        <taxon>Hypocreomycetidae</taxon>
        <taxon>Hypocreales</taxon>
        <taxon>Hypocreaceae</taxon>
        <taxon>Trichoderma</taxon>
    </lineage>
</organism>
<dbReference type="PANTHER" id="PTHR24148:SF64">
    <property type="entry name" value="HETEROKARYON INCOMPATIBILITY DOMAIN-CONTAINING PROTEIN"/>
    <property type="match status" value="1"/>
</dbReference>
<sequence length="537" mass="60928">MADYTYSALSGLANIRIIELFPAPNEASILKCNIRILNLEDDSCQYEALSYTWGEAIFSRTLQVEADDGSDGTIGITPSAADAMQHLRYHDRTRNLWIDAICINQKDEKEKSTQIPLMRGIYRRASRVVISLGGSDQGVRDLSTLRDFVLDENSQNPVAIAACQSAVESLERISDLPWFSRRWIIQEAVLNPEVVIFCGSSSMAWPKFLAHVARLRSKMKRGDTVAKRLLIMLEIWYKTALTQSESTFRLKDDLITFEDSQCTDPRDHIFALTGLDKTVKLIEPGGLSSEELDRTADSSEPDESDSSCTDSSDETGSSVSKPKRWFMGDVVLRADYTMSTEEVFTEFATAAIQSGYFFWVLWQAAVRKKRGEASLPSWVPDWRNSMDNRITNTPLPGLCLSLARMKIGGLPKYHEFRITHVFPPFPEGDIRLIDVEDWLMDVWKDHKRRPLKQKAKINDFCRILYAELHDWGLLSDIMIGKYDDFDEVDDVLVYIQQRMKGRTLFTFQSGAIECIGIVARNWGFQTGNCSFPLALSP</sequence>